<name>A0AAV1Z6G0_9ARAC</name>
<reference evidence="1 2" key="1">
    <citation type="submission" date="2024-04" db="EMBL/GenBank/DDBJ databases">
        <authorList>
            <person name="Rising A."/>
            <person name="Reimegard J."/>
            <person name="Sonavane S."/>
            <person name="Akerstrom W."/>
            <person name="Nylinder S."/>
            <person name="Hedman E."/>
            <person name="Kallberg Y."/>
        </authorList>
    </citation>
    <scope>NUCLEOTIDE SEQUENCE [LARGE SCALE GENOMIC DNA]</scope>
</reference>
<dbReference type="Proteomes" id="UP001497382">
    <property type="component" value="Unassembled WGS sequence"/>
</dbReference>
<sequence length="46" mass="5294">MYLSLHTLLTFPGTEKTLQEVEFYFLGQLYSIFNLVISDCDMPGFA</sequence>
<gene>
    <name evidence="1" type="ORF">LARSCL_LOCUS2824</name>
</gene>
<dbReference type="EMBL" id="CAXIEN010000020">
    <property type="protein sequence ID" value="CAL1265930.1"/>
    <property type="molecule type" value="Genomic_DNA"/>
</dbReference>
<comment type="caution">
    <text evidence="1">The sequence shown here is derived from an EMBL/GenBank/DDBJ whole genome shotgun (WGS) entry which is preliminary data.</text>
</comment>
<dbReference type="AlphaFoldDB" id="A0AAV1Z6G0"/>
<protein>
    <submittedName>
        <fullName evidence="1">Uncharacterized protein</fullName>
    </submittedName>
</protein>
<proteinExistence type="predicted"/>
<keyword evidence="2" id="KW-1185">Reference proteome</keyword>
<evidence type="ECO:0000313" key="1">
    <source>
        <dbReference type="EMBL" id="CAL1265930.1"/>
    </source>
</evidence>
<evidence type="ECO:0000313" key="2">
    <source>
        <dbReference type="Proteomes" id="UP001497382"/>
    </source>
</evidence>
<accession>A0AAV1Z6G0</accession>
<organism evidence="1 2">
    <name type="scientific">Larinioides sclopetarius</name>
    <dbReference type="NCBI Taxonomy" id="280406"/>
    <lineage>
        <taxon>Eukaryota</taxon>
        <taxon>Metazoa</taxon>
        <taxon>Ecdysozoa</taxon>
        <taxon>Arthropoda</taxon>
        <taxon>Chelicerata</taxon>
        <taxon>Arachnida</taxon>
        <taxon>Araneae</taxon>
        <taxon>Araneomorphae</taxon>
        <taxon>Entelegynae</taxon>
        <taxon>Araneoidea</taxon>
        <taxon>Araneidae</taxon>
        <taxon>Larinioides</taxon>
    </lineage>
</organism>